<dbReference type="InterPro" id="IPR050500">
    <property type="entry name" value="Phos_Acetyltrans/Butyryltrans"/>
</dbReference>
<evidence type="ECO:0000313" key="3">
    <source>
        <dbReference type="EMBL" id="MDQ8193467.1"/>
    </source>
</evidence>
<reference evidence="3 4" key="1">
    <citation type="submission" date="2023-04" db="EMBL/GenBank/DDBJ databases">
        <title>A novel bacteria isolated from coastal sediment.</title>
        <authorList>
            <person name="Liu X.-J."/>
            <person name="Du Z.-J."/>
        </authorList>
    </citation>
    <scope>NUCLEOTIDE SEQUENCE [LARGE SCALE GENOMIC DNA]</scope>
    <source>
        <strain evidence="3 4">SDUM461004</strain>
    </source>
</reference>
<evidence type="ECO:0000313" key="4">
    <source>
        <dbReference type="Proteomes" id="UP001243717"/>
    </source>
</evidence>
<proteinExistence type="predicted"/>
<dbReference type="InterPro" id="IPR027417">
    <property type="entry name" value="P-loop_NTPase"/>
</dbReference>
<dbReference type="InterPro" id="IPR010766">
    <property type="entry name" value="DRTGG"/>
</dbReference>
<dbReference type="SUPFAM" id="SSF52540">
    <property type="entry name" value="P-loop containing nucleoside triphosphate hydrolases"/>
    <property type="match status" value="1"/>
</dbReference>
<comment type="subunit">
    <text evidence="1">Homohexamer.</text>
</comment>
<dbReference type="RefSeq" id="WP_308983962.1">
    <property type="nucleotide sequence ID" value="NZ_JARXIC010000004.1"/>
</dbReference>
<dbReference type="Pfam" id="PF13500">
    <property type="entry name" value="AAA_26"/>
    <property type="match status" value="1"/>
</dbReference>
<keyword evidence="4" id="KW-1185">Reference proteome</keyword>
<dbReference type="CDD" id="cd03109">
    <property type="entry name" value="DTBS"/>
    <property type="match status" value="1"/>
</dbReference>
<gene>
    <name evidence="3" type="ORF">QEH59_03460</name>
</gene>
<organism evidence="3 4">
    <name type="scientific">Thalassobacterium sedimentorum</name>
    <dbReference type="NCBI Taxonomy" id="3041258"/>
    <lineage>
        <taxon>Bacteria</taxon>
        <taxon>Pseudomonadati</taxon>
        <taxon>Verrucomicrobiota</taxon>
        <taxon>Opitutia</taxon>
        <taxon>Puniceicoccales</taxon>
        <taxon>Coraliomargaritaceae</taxon>
        <taxon>Thalassobacterium</taxon>
    </lineage>
</organism>
<feature type="domain" description="DRTGG" evidence="2">
    <location>
        <begin position="244"/>
        <end position="355"/>
    </location>
</feature>
<evidence type="ECO:0000259" key="2">
    <source>
        <dbReference type="Pfam" id="PF07085"/>
    </source>
</evidence>
<dbReference type="Gene3D" id="3.40.1390.20">
    <property type="entry name" value="HprK N-terminal domain-like"/>
    <property type="match status" value="1"/>
</dbReference>
<dbReference type="InterPro" id="IPR028979">
    <property type="entry name" value="Ser_kin/Pase_Hpr-like_N_sf"/>
</dbReference>
<sequence>MAPPSKHFTEPDDTEILTAPRNKTTKRIFIAATRMNDGKTTTSLALFAALRSITERVGFIKPVGQRFVEVGGHQIDEDSVLLNQIFDVNTPIHAMSPIVIHHSFTRDYLDNPTANHTELIDKMCRAFDRAAFERDYIIIEGTGHAGVGAVFDMSNADVARHLNAKVIIVARGGIGRPVDEIALNKAVFEAAGVQIIGAIINKVEPDKIEMVEKYCRIALERMNIPLLGCIPHEGKLTQPNLQQVVEETNGRWLNGKAKGGKNRIDKVIIGAMAAKGLVEHLDNGVLIITPGDREDIILSAIASDSIGAENSIAGIILTRSILPHPRLMEMIAQTSIPVVLCAEDSYKVASKVNNMTVKTQPSDDDKIPIIKDLITKNIDLEVIQNAFDSQE</sequence>
<dbReference type="Pfam" id="PF07085">
    <property type="entry name" value="DRTGG"/>
    <property type="match status" value="1"/>
</dbReference>
<protein>
    <submittedName>
        <fullName evidence="3">AAA family ATPase</fullName>
    </submittedName>
</protein>
<comment type="caution">
    <text evidence="3">The sequence shown here is derived from an EMBL/GenBank/DDBJ whole genome shotgun (WGS) entry which is preliminary data.</text>
</comment>
<dbReference type="Gene3D" id="3.40.50.300">
    <property type="entry name" value="P-loop containing nucleotide triphosphate hydrolases"/>
    <property type="match status" value="1"/>
</dbReference>
<dbReference type="PANTHER" id="PTHR43356">
    <property type="entry name" value="PHOSPHATE ACETYLTRANSFERASE"/>
    <property type="match status" value="1"/>
</dbReference>
<evidence type="ECO:0000256" key="1">
    <source>
        <dbReference type="ARBA" id="ARBA00011643"/>
    </source>
</evidence>
<dbReference type="PANTHER" id="PTHR43356:SF2">
    <property type="entry name" value="PHOSPHATE ACETYLTRANSFERASE"/>
    <property type="match status" value="1"/>
</dbReference>
<name>A0ABU1AFA0_9BACT</name>
<accession>A0ABU1AFA0</accession>
<dbReference type="SUPFAM" id="SSF75138">
    <property type="entry name" value="HprK N-terminal domain-like"/>
    <property type="match status" value="1"/>
</dbReference>
<dbReference type="EMBL" id="JARXIC010000004">
    <property type="protein sequence ID" value="MDQ8193467.1"/>
    <property type="molecule type" value="Genomic_DNA"/>
</dbReference>
<dbReference type="Proteomes" id="UP001243717">
    <property type="component" value="Unassembled WGS sequence"/>
</dbReference>